<dbReference type="Pfam" id="PF04893">
    <property type="entry name" value="Yip1"/>
    <property type="match status" value="1"/>
</dbReference>
<keyword evidence="8" id="KW-1185">Reference proteome</keyword>
<keyword evidence="4 5" id="KW-0472">Membrane</keyword>
<evidence type="ECO:0000256" key="4">
    <source>
        <dbReference type="ARBA" id="ARBA00023136"/>
    </source>
</evidence>
<evidence type="ECO:0000313" key="8">
    <source>
        <dbReference type="Proteomes" id="UP000294599"/>
    </source>
</evidence>
<accession>A0A4V2UWH8</accession>
<evidence type="ECO:0000256" key="2">
    <source>
        <dbReference type="ARBA" id="ARBA00022692"/>
    </source>
</evidence>
<proteinExistence type="predicted"/>
<evidence type="ECO:0000256" key="5">
    <source>
        <dbReference type="SAM" id="Phobius"/>
    </source>
</evidence>
<evidence type="ECO:0000256" key="1">
    <source>
        <dbReference type="ARBA" id="ARBA00004141"/>
    </source>
</evidence>
<organism evidence="7 8">
    <name type="scientific">Pseudofulvimonas gallinarii</name>
    <dbReference type="NCBI Taxonomy" id="634155"/>
    <lineage>
        <taxon>Bacteria</taxon>
        <taxon>Pseudomonadati</taxon>
        <taxon>Pseudomonadota</taxon>
        <taxon>Gammaproteobacteria</taxon>
        <taxon>Lysobacterales</taxon>
        <taxon>Rhodanobacteraceae</taxon>
        <taxon>Pseudofulvimonas</taxon>
    </lineage>
</organism>
<dbReference type="GO" id="GO:0016020">
    <property type="term" value="C:membrane"/>
    <property type="evidence" value="ECO:0007669"/>
    <property type="project" value="UniProtKB-SubCell"/>
</dbReference>
<name>A0A4V2UWH8_9GAMM</name>
<feature type="transmembrane region" description="Helical" evidence="5">
    <location>
        <begin position="138"/>
        <end position="163"/>
    </location>
</feature>
<feature type="transmembrane region" description="Helical" evidence="5">
    <location>
        <begin position="202"/>
        <end position="221"/>
    </location>
</feature>
<dbReference type="AlphaFoldDB" id="A0A4V2UWH8"/>
<evidence type="ECO:0000259" key="6">
    <source>
        <dbReference type="Pfam" id="PF04893"/>
    </source>
</evidence>
<feature type="domain" description="Yip1" evidence="6">
    <location>
        <begin position="44"/>
        <end position="220"/>
    </location>
</feature>
<feature type="transmembrane region" description="Helical" evidence="5">
    <location>
        <begin position="64"/>
        <end position="82"/>
    </location>
</feature>
<keyword evidence="3 5" id="KW-1133">Transmembrane helix</keyword>
<evidence type="ECO:0000256" key="3">
    <source>
        <dbReference type="ARBA" id="ARBA00022989"/>
    </source>
</evidence>
<keyword evidence="2 5" id="KW-0812">Transmembrane</keyword>
<dbReference type="EMBL" id="SMAF01000005">
    <property type="protein sequence ID" value="TCS99707.1"/>
    <property type="molecule type" value="Genomic_DNA"/>
</dbReference>
<sequence>MSENQHPDHGGQEGRNNPYAQHAQAAAVRAKAAAQDALGAARRLITNPAGTIGDAHASLGGERLLGVAIVFAVVAALCIALASTRTMGMLMYAMGMGGTGVGAFFKAMLNALIGIVAVGGGVLIMAPLLGGRANPASALFIAATAVLPMAIASVLAWLVGMLLQNQLGGILAMLLMLYGFSYLIMVLNAGLRQVCGVNESRAALGTPTVLAIAMLVMWLWGQLMR</sequence>
<reference evidence="7 8" key="1">
    <citation type="submission" date="2019-03" db="EMBL/GenBank/DDBJ databases">
        <title>Genomic Encyclopedia of Type Strains, Phase IV (KMG-IV): sequencing the most valuable type-strain genomes for metagenomic binning, comparative biology and taxonomic classification.</title>
        <authorList>
            <person name="Goeker M."/>
        </authorList>
    </citation>
    <scope>NUCLEOTIDE SEQUENCE [LARGE SCALE GENOMIC DNA]</scope>
    <source>
        <strain evidence="7 8">DSM 21944</strain>
    </source>
</reference>
<comment type="subcellular location">
    <subcellularLocation>
        <location evidence="1">Membrane</location>
        <topology evidence="1">Multi-pass membrane protein</topology>
    </subcellularLocation>
</comment>
<comment type="caution">
    <text evidence="7">The sequence shown here is derived from an EMBL/GenBank/DDBJ whole genome shotgun (WGS) entry which is preliminary data.</text>
</comment>
<evidence type="ECO:0000313" key="7">
    <source>
        <dbReference type="EMBL" id="TCS99707.1"/>
    </source>
</evidence>
<feature type="transmembrane region" description="Helical" evidence="5">
    <location>
        <begin position="111"/>
        <end position="131"/>
    </location>
</feature>
<dbReference type="RefSeq" id="WP_123522344.1">
    <property type="nucleotide sequence ID" value="NZ_JBHLWF010000028.1"/>
</dbReference>
<dbReference type="Proteomes" id="UP000294599">
    <property type="component" value="Unassembled WGS sequence"/>
</dbReference>
<gene>
    <name evidence="7" type="ORF">EDC25_105142</name>
</gene>
<protein>
    <recommendedName>
        <fullName evidence="6">Yip1 domain-containing protein</fullName>
    </recommendedName>
</protein>
<feature type="transmembrane region" description="Helical" evidence="5">
    <location>
        <begin position="169"/>
        <end position="190"/>
    </location>
</feature>
<dbReference type="InterPro" id="IPR006977">
    <property type="entry name" value="Yip1_dom"/>
</dbReference>